<protein>
    <submittedName>
        <fullName evidence="1">Uncharacterized protein</fullName>
    </submittedName>
</protein>
<evidence type="ECO:0000313" key="1">
    <source>
        <dbReference type="EMBL" id="KAI8020505.1"/>
    </source>
</evidence>
<name>A0ACC0I6R8_9ERIC</name>
<keyword evidence="2" id="KW-1185">Reference proteome</keyword>
<comment type="caution">
    <text evidence="1">The sequence shown here is derived from an EMBL/GenBank/DDBJ whole genome shotgun (WGS) entry which is preliminary data.</text>
</comment>
<dbReference type="Proteomes" id="UP001060215">
    <property type="component" value="Chromosome 2"/>
</dbReference>
<proteinExistence type="predicted"/>
<evidence type="ECO:0000313" key="2">
    <source>
        <dbReference type="Proteomes" id="UP001060215"/>
    </source>
</evidence>
<organism evidence="1 2">
    <name type="scientific">Camellia lanceoleosa</name>
    <dbReference type="NCBI Taxonomy" id="1840588"/>
    <lineage>
        <taxon>Eukaryota</taxon>
        <taxon>Viridiplantae</taxon>
        <taxon>Streptophyta</taxon>
        <taxon>Embryophyta</taxon>
        <taxon>Tracheophyta</taxon>
        <taxon>Spermatophyta</taxon>
        <taxon>Magnoliopsida</taxon>
        <taxon>eudicotyledons</taxon>
        <taxon>Gunneridae</taxon>
        <taxon>Pentapetalae</taxon>
        <taxon>asterids</taxon>
        <taxon>Ericales</taxon>
        <taxon>Theaceae</taxon>
        <taxon>Camellia</taxon>
    </lineage>
</organism>
<accession>A0ACC0I6R8</accession>
<sequence>MFLSLNCARAAFFYCEVDGSSLCFQCNMIVHVGGKRIHERYLVLRQRIEFPGDKPGHMEDPTENRRGENQQLKLMMGKNQQNHGVPESATNANVNGHANMKTNMMDLNMQPHQIHEQASNNQRSNALLESPTGTGKTLCLLCATLAWRKNLGDFSTRAGERRGHNAGVELSNEPLSQSESSNIPPIIYTSRTHSQLRQVIQELKRTNYRPKMVVLGSREQLCIHEEVSLLHGRTQTNACHSLCRKRKKRYCRHFPRVTEFMKENPSIGDQPIDIEDLVNIGKSCGACPYYMSRELHKVADIVFAPYNYLIDRGNRKSLSIRWNNSILIFDEAHNLESLCADAASFDLPSGILTTCISEAKNCIDLSIARREISNDKSCNPDNFAILRALLLKLEKRIAEIPIESKELGFTKPGPYIYELLADLNVTHKTATKLINIIEEATLLLEEDANATDSGGPHKVKGTVCRLESMGDILGIIFRDGGRAHAEYYRFHVQEVEASATAAFKGRVSRTLSWWCFNPGIAMEEFSKLGVGSIILTSGTLSPLDSFAQEFKLEFPVRLENPHVISANQIWAGVVPAGPSGYSFNSSYRSRDSIEYKLELGNAIVNFARIVPDGLLVFFPSYYLLDQCIGCWKNMNHTNSTNSSTIWERICKHKLPVVEPRQSSLFPLSIDDYMTKLKDSSTSGAVFFAVCRGKVSEGLDFADHAGRAVVITGMPYATMTDPKVRLKREYLDQHTQSQLMGCKVLTGEEWYGQQTLRAVNQAVGRVIRHRHDYGAIIFCDERFAHPSRQSQISLWIQPHIKCYSKFGDVVFTLTRFFRDGVTRGPTKLELTRSEDHGNVNTLKTPQSMDKLHLENFLAPLVRGKSFSNWGGLLPANRSSLTSNKQIQSLTWKHSSDLLCNEKKLLIPGRKSKHNINHLIDLTCNSSADEETSKELIMPCSSKKPRIELDPLQHIGNSDEPSYIVSEAQLSNAPTINDSVKHEKSHVNDYRSFENAQVGSAVLLGNEMIEQRKRTEFLNQKNKVVLLSPAPCDEERRGSDFLIQVKEKLNDVEYKEFVGFMKALKSKAMQIGQVLQCIVGLFSSPDRIPLLQRFKDYIPAKYRSLYEQYLRRSDDEVDI</sequence>
<dbReference type="EMBL" id="CM045759">
    <property type="protein sequence ID" value="KAI8020505.1"/>
    <property type="molecule type" value="Genomic_DNA"/>
</dbReference>
<reference evidence="1 2" key="1">
    <citation type="journal article" date="2022" name="Plant J.">
        <title>Chromosome-level genome of Camellia lanceoleosa provides a valuable resource for understanding genome evolution and self-incompatibility.</title>
        <authorList>
            <person name="Gong W."/>
            <person name="Xiao S."/>
            <person name="Wang L."/>
            <person name="Liao Z."/>
            <person name="Chang Y."/>
            <person name="Mo W."/>
            <person name="Hu G."/>
            <person name="Li W."/>
            <person name="Zhao G."/>
            <person name="Zhu H."/>
            <person name="Hu X."/>
            <person name="Ji K."/>
            <person name="Xiang X."/>
            <person name="Song Q."/>
            <person name="Yuan D."/>
            <person name="Jin S."/>
            <person name="Zhang L."/>
        </authorList>
    </citation>
    <scope>NUCLEOTIDE SEQUENCE [LARGE SCALE GENOMIC DNA]</scope>
    <source>
        <strain evidence="1">SQ_2022a</strain>
    </source>
</reference>
<gene>
    <name evidence="1" type="ORF">LOK49_LG04G02653</name>
</gene>